<dbReference type="Pfam" id="PF01972">
    <property type="entry name" value="SDH_protease"/>
    <property type="match status" value="1"/>
</dbReference>
<dbReference type="eggNOG" id="COG0616">
    <property type="taxonomic scope" value="Bacteria"/>
</dbReference>
<evidence type="ECO:0000313" key="1">
    <source>
        <dbReference type="EMBL" id="EHQ88311.1"/>
    </source>
</evidence>
<dbReference type="HOGENOM" id="CLU_709055_0_0_9"/>
<dbReference type="PANTHER" id="PTHR35984">
    <property type="entry name" value="PERIPLASMIC SERINE PROTEASE"/>
    <property type="match status" value="1"/>
</dbReference>
<dbReference type="Gene3D" id="3.90.226.10">
    <property type="entry name" value="2-enoyl-CoA Hydratase, Chain A, domain 1"/>
    <property type="match status" value="1"/>
</dbReference>
<proteinExistence type="predicted"/>
<dbReference type="Proteomes" id="UP000005104">
    <property type="component" value="Chromosome"/>
</dbReference>
<sequence>MSLLNEYINRRLSSIDLEQELIRLIKEYNKIRGTYLFIYVAANGKPIPGVELIQSDYYVITDLLSNKDGITNVDFYIETPGGSGETAEEIVRFLRNNFEGVSFVVSGEAKSAGTIIVLSGDEILMTETGSLGPIDAQMRIGRSVISAYDYIEWVEEKRKEADEQKALNPFDATMIAQITPGELGSVFNALKFAEDLVCEWLVKYKFKNWITTETRQLPVTEDMKSKVAQDIATKLTNHSLWRSHGRSIKIENLKEIGLTVKRVDDDLRLSDIVYRIQTVCRLLFDTTTTFKIFATAENKIFRQGVPGSAPIPVPQNRLPDVVEINQQCPNCGKTHKLYGKFAEDPQIDKDLVAKGFLPFPKDDKIICECGFTIDLSGIKNEIETQIKRKLVNN</sequence>
<organism evidence="1 2">
    <name type="scientific">Desulfosporosinus youngiae DSM 17734</name>
    <dbReference type="NCBI Taxonomy" id="768710"/>
    <lineage>
        <taxon>Bacteria</taxon>
        <taxon>Bacillati</taxon>
        <taxon>Bacillota</taxon>
        <taxon>Clostridia</taxon>
        <taxon>Eubacteriales</taxon>
        <taxon>Desulfitobacteriaceae</taxon>
        <taxon>Desulfosporosinus</taxon>
    </lineage>
</organism>
<accession>H5Y2P8</accession>
<dbReference type="OrthoDB" id="9806253at2"/>
<dbReference type="GO" id="GO:0006508">
    <property type="term" value="P:proteolysis"/>
    <property type="evidence" value="ECO:0007669"/>
    <property type="project" value="UniProtKB-KW"/>
</dbReference>
<name>H5Y2P8_9FIRM</name>
<keyword evidence="1" id="KW-0378">Hydrolase</keyword>
<evidence type="ECO:0000313" key="2">
    <source>
        <dbReference type="Proteomes" id="UP000005104"/>
    </source>
</evidence>
<keyword evidence="1" id="KW-0645">Protease</keyword>
<dbReference type="EMBL" id="CM001441">
    <property type="protein sequence ID" value="EHQ88311.1"/>
    <property type="molecule type" value="Genomic_DNA"/>
</dbReference>
<reference evidence="1 2" key="1">
    <citation type="submission" date="2011-11" db="EMBL/GenBank/DDBJ databases">
        <title>The Noncontiguous Finished genome of Desulfosporosinus youngiae DSM 17734.</title>
        <authorList>
            <consortium name="US DOE Joint Genome Institute (JGI-PGF)"/>
            <person name="Lucas S."/>
            <person name="Han J."/>
            <person name="Lapidus A."/>
            <person name="Cheng J.-F."/>
            <person name="Goodwin L."/>
            <person name="Pitluck S."/>
            <person name="Peters L."/>
            <person name="Ovchinnikova G."/>
            <person name="Lu M."/>
            <person name="Land M.L."/>
            <person name="Hauser L."/>
            <person name="Pester M."/>
            <person name="Spring S."/>
            <person name="Ollivier B."/>
            <person name="Rattei T."/>
            <person name="Klenk H.-P."/>
            <person name="Wagner M."/>
            <person name="Loy A."/>
            <person name="Woyke T.J."/>
        </authorList>
    </citation>
    <scope>NUCLEOTIDE SEQUENCE [LARGE SCALE GENOMIC DNA]</scope>
    <source>
        <strain evidence="1 2">DSM 17734</strain>
    </source>
</reference>
<keyword evidence="2" id="KW-1185">Reference proteome</keyword>
<dbReference type="AlphaFoldDB" id="H5Y2P8"/>
<protein>
    <submittedName>
        <fullName evidence="1">ClpP class periplasmic serine protease</fullName>
    </submittedName>
</protein>
<dbReference type="InterPro" id="IPR002825">
    <property type="entry name" value="Pept_S49_ser-pept_pro"/>
</dbReference>
<dbReference type="PANTHER" id="PTHR35984:SF1">
    <property type="entry name" value="PERIPLASMIC SERINE PROTEASE"/>
    <property type="match status" value="1"/>
</dbReference>
<dbReference type="GO" id="GO:0016020">
    <property type="term" value="C:membrane"/>
    <property type="evidence" value="ECO:0007669"/>
    <property type="project" value="InterPro"/>
</dbReference>
<dbReference type="InterPro" id="IPR029045">
    <property type="entry name" value="ClpP/crotonase-like_dom_sf"/>
</dbReference>
<dbReference type="STRING" id="768710.DesyoDRAFT_1141"/>
<gene>
    <name evidence="1" type="ORF">DesyoDRAFT_1141</name>
</gene>
<dbReference type="RefSeq" id="WP_007780523.1">
    <property type="nucleotide sequence ID" value="NZ_CM001441.1"/>
</dbReference>
<dbReference type="GO" id="GO:0008233">
    <property type="term" value="F:peptidase activity"/>
    <property type="evidence" value="ECO:0007669"/>
    <property type="project" value="UniProtKB-KW"/>
</dbReference>
<dbReference type="SUPFAM" id="SSF52096">
    <property type="entry name" value="ClpP/crotonase"/>
    <property type="match status" value="1"/>
</dbReference>